<dbReference type="GO" id="GO:0006102">
    <property type="term" value="P:isocitrate metabolic process"/>
    <property type="evidence" value="ECO:0007669"/>
    <property type="project" value="TreeGrafter"/>
</dbReference>
<feature type="domain" description="F-box" evidence="14">
    <location>
        <begin position="6"/>
        <end position="52"/>
    </location>
</feature>
<keyword evidence="4" id="KW-0028">Amino-acid biosynthesis</keyword>
<dbReference type="Pfam" id="PF12014">
    <property type="entry name" value="Cyclin_D1_bind"/>
    <property type="match status" value="1"/>
</dbReference>
<organism evidence="15 16">
    <name type="scientific">Pseudopithomyces chartarum</name>
    <dbReference type="NCBI Taxonomy" id="1892770"/>
    <lineage>
        <taxon>Eukaryota</taxon>
        <taxon>Fungi</taxon>
        <taxon>Dikarya</taxon>
        <taxon>Ascomycota</taxon>
        <taxon>Pezizomycotina</taxon>
        <taxon>Dothideomycetes</taxon>
        <taxon>Pleosporomycetidae</taxon>
        <taxon>Pleosporales</taxon>
        <taxon>Massarineae</taxon>
        <taxon>Didymosphaeriaceae</taxon>
        <taxon>Pseudopithomyces</taxon>
    </lineage>
</organism>
<dbReference type="GO" id="GO:0004449">
    <property type="term" value="F:isocitrate dehydrogenase (NAD+) activity"/>
    <property type="evidence" value="ECO:0007669"/>
    <property type="project" value="TreeGrafter"/>
</dbReference>
<feature type="compositionally biased region" description="Acidic residues" evidence="13">
    <location>
        <begin position="348"/>
        <end position="363"/>
    </location>
</feature>
<keyword evidence="16" id="KW-1185">Reference proteome</keyword>
<feature type="region of interest" description="Disordered" evidence="13">
    <location>
        <begin position="328"/>
        <end position="365"/>
    </location>
</feature>
<dbReference type="SUPFAM" id="SSF53659">
    <property type="entry name" value="Isocitrate/Isopropylmalate dehydrogenase-like"/>
    <property type="match status" value="1"/>
</dbReference>
<evidence type="ECO:0000256" key="10">
    <source>
        <dbReference type="ARBA" id="ARBA00052540"/>
    </source>
</evidence>
<dbReference type="Pfam" id="PF12937">
    <property type="entry name" value="F-box-like"/>
    <property type="match status" value="1"/>
</dbReference>
<dbReference type="SMART" id="SM00256">
    <property type="entry name" value="FBOX"/>
    <property type="match status" value="1"/>
</dbReference>
<dbReference type="PANTHER" id="PTHR11835:SF48">
    <property type="entry name" value="HOMOISOCITRATE DEHYDROGENASE, MITOCHONDRIAL"/>
    <property type="match status" value="1"/>
</dbReference>
<dbReference type="GO" id="GO:0005739">
    <property type="term" value="C:mitochondrion"/>
    <property type="evidence" value="ECO:0007669"/>
    <property type="project" value="TreeGrafter"/>
</dbReference>
<evidence type="ECO:0000256" key="9">
    <source>
        <dbReference type="ARBA" id="ARBA00023154"/>
    </source>
</evidence>
<dbReference type="Proteomes" id="UP001280581">
    <property type="component" value="Unassembled WGS sequence"/>
</dbReference>
<evidence type="ECO:0000256" key="11">
    <source>
        <dbReference type="ARBA" id="ARBA00060720"/>
    </source>
</evidence>
<comment type="cofactor">
    <cofactor evidence="1">
        <name>Mg(2+)</name>
        <dbReference type="ChEBI" id="CHEBI:18420"/>
    </cofactor>
</comment>
<comment type="catalytic activity">
    <reaction evidence="10">
        <text>(2R,3S)-homoisocitrate + NAD(+) = 2-oxoadipate + CO2 + NADH</text>
        <dbReference type="Rhea" id="RHEA:11900"/>
        <dbReference type="ChEBI" id="CHEBI:15404"/>
        <dbReference type="ChEBI" id="CHEBI:16526"/>
        <dbReference type="ChEBI" id="CHEBI:57499"/>
        <dbReference type="ChEBI" id="CHEBI:57540"/>
        <dbReference type="ChEBI" id="CHEBI:57945"/>
        <dbReference type="EC" id="1.1.1.87"/>
    </reaction>
</comment>
<dbReference type="GO" id="GO:0000287">
    <property type="term" value="F:magnesium ion binding"/>
    <property type="evidence" value="ECO:0007669"/>
    <property type="project" value="InterPro"/>
</dbReference>
<comment type="similarity">
    <text evidence="2">Belongs to the isocitrate and isopropylmalate dehydrogenases family.</text>
</comment>
<dbReference type="Gene3D" id="1.20.1280.50">
    <property type="match status" value="1"/>
</dbReference>
<dbReference type="SMART" id="SM01329">
    <property type="entry name" value="Iso_dh"/>
    <property type="match status" value="1"/>
</dbReference>
<protein>
    <recommendedName>
        <fullName evidence="12">homoisocitrate dehydrogenase</fullName>
        <ecNumber evidence="12">1.1.1.87</ecNumber>
    </recommendedName>
</protein>
<evidence type="ECO:0000313" key="15">
    <source>
        <dbReference type="EMBL" id="KAK3217475.1"/>
    </source>
</evidence>
<evidence type="ECO:0000256" key="7">
    <source>
        <dbReference type="ARBA" id="ARBA00023002"/>
    </source>
</evidence>
<evidence type="ECO:0000259" key="14">
    <source>
        <dbReference type="PROSITE" id="PS50181"/>
    </source>
</evidence>
<gene>
    <name evidence="15" type="ORF">GRF29_1g3197778</name>
</gene>
<comment type="caution">
    <text evidence="15">The sequence shown here is derived from an EMBL/GenBank/DDBJ whole genome shotgun (WGS) entry which is preliminary data.</text>
</comment>
<dbReference type="PROSITE" id="PS50181">
    <property type="entry name" value="FBOX"/>
    <property type="match status" value="1"/>
</dbReference>
<dbReference type="PANTHER" id="PTHR11835">
    <property type="entry name" value="DECARBOXYLATING DEHYDROGENASES-ISOCITRATE, ISOPROPYLMALATE, TARTRATE"/>
    <property type="match status" value="1"/>
</dbReference>
<dbReference type="GO" id="GO:0051287">
    <property type="term" value="F:NAD binding"/>
    <property type="evidence" value="ECO:0007669"/>
    <property type="project" value="InterPro"/>
</dbReference>
<keyword evidence="3" id="KW-0597">Phosphoprotein</keyword>
<evidence type="ECO:0000256" key="13">
    <source>
        <dbReference type="SAM" id="MobiDB-lite"/>
    </source>
</evidence>
<evidence type="ECO:0000256" key="8">
    <source>
        <dbReference type="ARBA" id="ARBA00023027"/>
    </source>
</evidence>
<evidence type="ECO:0000256" key="1">
    <source>
        <dbReference type="ARBA" id="ARBA00001946"/>
    </source>
</evidence>
<keyword evidence="8" id="KW-0520">NAD</keyword>
<keyword evidence="7" id="KW-0560">Oxidoreductase</keyword>
<accession>A0AAN6RLB7</accession>
<evidence type="ECO:0000313" key="16">
    <source>
        <dbReference type="Proteomes" id="UP001280581"/>
    </source>
</evidence>
<evidence type="ECO:0000256" key="6">
    <source>
        <dbReference type="ARBA" id="ARBA00022842"/>
    </source>
</evidence>
<evidence type="ECO:0000256" key="4">
    <source>
        <dbReference type="ARBA" id="ARBA00022605"/>
    </source>
</evidence>
<evidence type="ECO:0000256" key="5">
    <source>
        <dbReference type="ARBA" id="ARBA00022723"/>
    </source>
</evidence>
<dbReference type="FunFam" id="3.40.718.10:FF:000012">
    <property type="entry name" value="Homoisocitrate dehydrogenase, mitochondrial"/>
    <property type="match status" value="1"/>
</dbReference>
<dbReference type="GO" id="GO:0006099">
    <property type="term" value="P:tricarboxylic acid cycle"/>
    <property type="evidence" value="ECO:0007669"/>
    <property type="project" value="TreeGrafter"/>
</dbReference>
<dbReference type="InterPro" id="IPR036047">
    <property type="entry name" value="F-box-like_dom_sf"/>
</dbReference>
<sequence>MSGHSYSPISVLPSELIHHILTFLPLGDLLSLGLVCRAFLEHSRQDTLFEPFVQSQVPGYVVPKPAGLTWRELFKLHHPYWFIAKNKIWFSDSPHTGKLILTRYDHRLNAIEGYALVAERRQPTFKTWEWNPEAVVHTFNPRIKLDLNAPVVRLDARGYECAVGGHGIRLQKEIPMNLRDVLPHGGSGLHSQLILAKPWPDHLISRATPIWPPLTLPSSVRTLSESPSHFRDLVHRPSRLSELSPENFRLRRWMEFSSRPFGNSMRVGEDVTTWGTLPEECYTPTPQKPWQGIWCGDYAGHGCEFLVVMQPDDPQPLPERAEWVIRTREREGSVSSGGSWSTAPTAQDDWDEADGEGDQPMEDQENHNMEDSIATLHASPAASTVSVPQDHRADGDKSIYRGRIEAVKLTGDPNIPRGEYTFIAPDIGPNGLIRVAEEELFKGARVVKSVGHIAARGFIEDDYLTSQLIMISHDRLAQYWETFGHVSFYQRVNIDEFTKPASRLTPNFGQSTTHPDDQNFPSLAPHPSLSLCKMAARTLRIGLIPGDGIGREVIPAGRRILEALPSSLGLKFSFSHHEAGFETFQKQGKALPDETVEALKSDCDGALFGAVSSPSTKVEGYSSPIVALRKRLNLYANVRPVKSTRSAARPVDLVIVRENTEDLYVKEEKTYTAADGSRIAEAIKRISENASSNIAAMAGDIALRRQRVRDSGLASIHGRGMVTITHKSNVLSQTDGLFREVSRRVLGDQKYQMLEIEEQIVDSMVYKLFRQPGDYDVIVAPNLYGDILSDGAAALVGSLGLVPSANVGKDFVIGEPCHGSAPDIEGRGIANPIATIRSTALMLEFQGEEKAAAKIYEAVDANLEEGRLLTPDMGGKSTTEEIIEDICKRL</sequence>
<evidence type="ECO:0000256" key="3">
    <source>
        <dbReference type="ARBA" id="ARBA00022553"/>
    </source>
</evidence>
<dbReference type="InterPro" id="IPR019818">
    <property type="entry name" value="IsoCit/isopropylmalate_DH_CS"/>
</dbReference>
<keyword evidence="6" id="KW-0460">Magnesium</keyword>
<dbReference type="InterPro" id="IPR024084">
    <property type="entry name" value="IsoPropMal-DH-like_dom"/>
</dbReference>
<dbReference type="CDD" id="cd09917">
    <property type="entry name" value="F-box_SF"/>
    <property type="match status" value="1"/>
</dbReference>
<dbReference type="EMBL" id="WVTA01000001">
    <property type="protein sequence ID" value="KAK3217475.1"/>
    <property type="molecule type" value="Genomic_DNA"/>
</dbReference>
<name>A0AAN6RLB7_9PLEO</name>
<evidence type="ECO:0000256" key="2">
    <source>
        <dbReference type="ARBA" id="ARBA00007769"/>
    </source>
</evidence>
<comment type="pathway">
    <text evidence="11">Amino-acid biosynthesis; L-lysine biosynthesis via AAA pathway; L-alpha-aminoadipate from 2-oxoglutarate: step 4/5.</text>
</comment>
<dbReference type="SUPFAM" id="SSF81383">
    <property type="entry name" value="F-box domain"/>
    <property type="match status" value="1"/>
</dbReference>
<dbReference type="GO" id="GO:0047046">
    <property type="term" value="F:homoisocitrate dehydrogenase activity"/>
    <property type="evidence" value="ECO:0007669"/>
    <property type="project" value="UniProtKB-EC"/>
</dbReference>
<dbReference type="GO" id="GO:0009085">
    <property type="term" value="P:lysine biosynthetic process"/>
    <property type="evidence" value="ECO:0007669"/>
    <property type="project" value="UniProtKB-KW"/>
</dbReference>
<dbReference type="PROSITE" id="PS00470">
    <property type="entry name" value="IDH_IMDH"/>
    <property type="match status" value="1"/>
</dbReference>
<proteinExistence type="inferred from homology"/>
<evidence type="ECO:0000256" key="12">
    <source>
        <dbReference type="ARBA" id="ARBA00066666"/>
    </source>
</evidence>
<keyword evidence="9" id="KW-0457">Lysine biosynthesis</keyword>
<keyword evidence="5" id="KW-0479">Metal-binding</keyword>
<reference evidence="15 16" key="1">
    <citation type="submission" date="2021-02" db="EMBL/GenBank/DDBJ databases">
        <title>Genome assembly of Pseudopithomyces chartarum.</title>
        <authorList>
            <person name="Jauregui R."/>
            <person name="Singh J."/>
            <person name="Voisey C."/>
        </authorList>
    </citation>
    <scope>NUCLEOTIDE SEQUENCE [LARGE SCALE GENOMIC DNA]</scope>
    <source>
        <strain evidence="15 16">AGR01</strain>
    </source>
</reference>
<dbReference type="Pfam" id="PF00180">
    <property type="entry name" value="Iso_dh"/>
    <property type="match status" value="1"/>
</dbReference>
<dbReference type="EC" id="1.1.1.87" evidence="12"/>
<dbReference type="InterPro" id="IPR001810">
    <property type="entry name" value="F-box_dom"/>
</dbReference>
<dbReference type="Gene3D" id="3.40.718.10">
    <property type="entry name" value="Isopropylmalate Dehydrogenase"/>
    <property type="match status" value="1"/>
</dbReference>
<dbReference type="AlphaFoldDB" id="A0AAN6RLB7"/>